<sequence>MDEEQCLPKDVRLVPFESMLPPLEPEVARTSLTTRPCRLLRKDYLKVNKLTTTSCMPDCFQQILRRAVLNTGRQEQVSVFLMGSPPNMSLISARECSDRSAPDQSRLVTLCCNYTCSFTWILWPDQLTMLLYRKCRGSPQVSSLQAEANLFNYEPIL</sequence>
<organism evidence="1">
    <name type="scientific">Culex pipiens</name>
    <name type="common">House mosquito</name>
    <dbReference type="NCBI Taxonomy" id="7175"/>
    <lineage>
        <taxon>Eukaryota</taxon>
        <taxon>Metazoa</taxon>
        <taxon>Ecdysozoa</taxon>
        <taxon>Arthropoda</taxon>
        <taxon>Hexapoda</taxon>
        <taxon>Insecta</taxon>
        <taxon>Pterygota</taxon>
        <taxon>Neoptera</taxon>
        <taxon>Endopterygota</taxon>
        <taxon>Diptera</taxon>
        <taxon>Nematocera</taxon>
        <taxon>Culicoidea</taxon>
        <taxon>Culicidae</taxon>
        <taxon>Culicinae</taxon>
        <taxon>Culicini</taxon>
        <taxon>Culex</taxon>
        <taxon>Culex</taxon>
    </lineage>
</organism>
<dbReference type="EMBL" id="HBUE01128807">
    <property type="protein sequence ID" value="CAG6495484.1"/>
    <property type="molecule type" value="Transcribed_RNA"/>
</dbReference>
<reference evidence="1" key="1">
    <citation type="submission" date="2021-05" db="EMBL/GenBank/DDBJ databases">
        <authorList>
            <person name="Alioto T."/>
            <person name="Alioto T."/>
            <person name="Gomez Garrido J."/>
        </authorList>
    </citation>
    <scope>NUCLEOTIDE SEQUENCE</scope>
</reference>
<dbReference type="AlphaFoldDB" id="A0A8D8HN34"/>
<evidence type="ECO:0000313" key="1">
    <source>
        <dbReference type="EMBL" id="CAG6536937.1"/>
    </source>
</evidence>
<name>A0A8D8HN34_CULPI</name>
<protein>
    <submittedName>
        <fullName evidence="1">(northern house mosquito) hypothetical protein</fullName>
    </submittedName>
</protein>
<dbReference type="EMBL" id="HBUE01322512">
    <property type="protein sequence ID" value="CAG6588940.1"/>
    <property type="molecule type" value="Transcribed_RNA"/>
</dbReference>
<accession>A0A8D8HN34</accession>
<dbReference type="EMBL" id="HBUE01128808">
    <property type="protein sequence ID" value="CAG6495485.1"/>
    <property type="molecule type" value="Transcribed_RNA"/>
</dbReference>
<proteinExistence type="predicted"/>
<dbReference type="EMBL" id="HBUE01215951">
    <property type="protein sequence ID" value="CAG6536937.1"/>
    <property type="molecule type" value="Transcribed_RNA"/>
</dbReference>